<feature type="compositionally biased region" description="Basic and acidic residues" evidence="1">
    <location>
        <begin position="112"/>
        <end position="123"/>
    </location>
</feature>
<feature type="region of interest" description="Disordered" evidence="1">
    <location>
        <begin position="112"/>
        <end position="196"/>
    </location>
</feature>
<feature type="compositionally biased region" description="Low complexity" evidence="1">
    <location>
        <begin position="182"/>
        <end position="196"/>
    </location>
</feature>
<evidence type="ECO:0000313" key="4">
    <source>
        <dbReference type="Proteomes" id="UP000298663"/>
    </source>
</evidence>
<evidence type="ECO:0000313" key="3">
    <source>
        <dbReference type="EMBL" id="TKR89500.1"/>
    </source>
</evidence>
<dbReference type="Proteomes" id="UP000298663">
    <property type="component" value="Unassembled WGS sequence"/>
</dbReference>
<dbReference type="EMBL" id="AZBU02000003">
    <property type="protein sequence ID" value="TKR89500.1"/>
    <property type="molecule type" value="Genomic_DNA"/>
</dbReference>
<evidence type="ECO:0000256" key="2">
    <source>
        <dbReference type="SAM" id="Phobius"/>
    </source>
</evidence>
<keyword evidence="2" id="KW-1133">Transmembrane helix</keyword>
<feature type="region of interest" description="Disordered" evidence="1">
    <location>
        <begin position="208"/>
        <end position="240"/>
    </location>
</feature>
<keyword evidence="2" id="KW-0472">Membrane</keyword>
<gene>
    <name evidence="3" type="ORF">L596_013595</name>
</gene>
<dbReference type="AlphaFoldDB" id="A0A4U5P140"/>
<keyword evidence="2" id="KW-0812">Transmembrane</keyword>
<evidence type="ECO:0000256" key="1">
    <source>
        <dbReference type="SAM" id="MobiDB-lite"/>
    </source>
</evidence>
<accession>A0A4U5P140</accession>
<protein>
    <submittedName>
        <fullName evidence="3">Uncharacterized protein</fullName>
    </submittedName>
</protein>
<reference evidence="3 4" key="1">
    <citation type="journal article" date="2015" name="Genome Biol.">
        <title>Comparative genomics of Steinernema reveals deeply conserved gene regulatory networks.</title>
        <authorList>
            <person name="Dillman A.R."/>
            <person name="Macchietto M."/>
            <person name="Porter C.F."/>
            <person name="Rogers A."/>
            <person name="Williams B."/>
            <person name="Antoshechkin I."/>
            <person name="Lee M.M."/>
            <person name="Goodwin Z."/>
            <person name="Lu X."/>
            <person name="Lewis E.E."/>
            <person name="Goodrich-Blair H."/>
            <person name="Stock S.P."/>
            <person name="Adams B.J."/>
            <person name="Sternberg P.W."/>
            <person name="Mortazavi A."/>
        </authorList>
    </citation>
    <scope>NUCLEOTIDE SEQUENCE [LARGE SCALE GENOMIC DNA]</scope>
    <source>
        <strain evidence="3 4">ALL</strain>
    </source>
</reference>
<keyword evidence="4" id="KW-1185">Reference proteome</keyword>
<name>A0A4U5P140_STECR</name>
<reference evidence="3 4" key="2">
    <citation type="journal article" date="2019" name="G3 (Bethesda)">
        <title>Hybrid Assembly of the Genome of the Entomopathogenic Nematode Steinernema carpocapsae Identifies the X-Chromosome.</title>
        <authorList>
            <person name="Serra L."/>
            <person name="Macchietto M."/>
            <person name="Macias-Munoz A."/>
            <person name="McGill C.J."/>
            <person name="Rodriguez I.M."/>
            <person name="Rodriguez B."/>
            <person name="Murad R."/>
            <person name="Mortazavi A."/>
        </authorList>
    </citation>
    <scope>NUCLEOTIDE SEQUENCE [LARGE SCALE GENOMIC DNA]</scope>
    <source>
        <strain evidence="3 4">ALL</strain>
    </source>
</reference>
<sequence length="285" mass="31316">MSVLPNNHFETSTRPIRRKFRPCEKPHFSSERSLRRVGRRRRCTTTLGPQWRREDNATAATNRVTTTAAAGMTGGTLAKIITVVILAVLLMVSIMLMAFCCMRRKKLKKEKAKAAAESNKRSIDTLSAKPRAHIMPVKKPSLPRRNSNKKRQPVGAQPVATPSEDASPKTLARPPHPASSVPATAQQPPAKAAGQMTTSLISSSLLLSTPKEDTQHEDETKVDSTSKTTTTTAPFGSESLDSSGIFVENQYICYENGAWQQVDIHALNSQFSFHLESGHTYSADF</sequence>
<feature type="compositionally biased region" description="Basic and acidic residues" evidence="1">
    <location>
        <begin position="210"/>
        <end position="224"/>
    </location>
</feature>
<proteinExistence type="predicted"/>
<dbReference type="OrthoDB" id="10667860at2759"/>
<organism evidence="3 4">
    <name type="scientific">Steinernema carpocapsae</name>
    <name type="common">Entomopathogenic nematode</name>
    <dbReference type="NCBI Taxonomy" id="34508"/>
    <lineage>
        <taxon>Eukaryota</taxon>
        <taxon>Metazoa</taxon>
        <taxon>Ecdysozoa</taxon>
        <taxon>Nematoda</taxon>
        <taxon>Chromadorea</taxon>
        <taxon>Rhabditida</taxon>
        <taxon>Tylenchina</taxon>
        <taxon>Panagrolaimomorpha</taxon>
        <taxon>Strongyloidoidea</taxon>
        <taxon>Steinernematidae</taxon>
        <taxon>Steinernema</taxon>
    </lineage>
</organism>
<feature type="transmembrane region" description="Helical" evidence="2">
    <location>
        <begin position="80"/>
        <end position="101"/>
    </location>
</feature>
<comment type="caution">
    <text evidence="3">The sequence shown here is derived from an EMBL/GenBank/DDBJ whole genome shotgun (WGS) entry which is preliminary data.</text>
</comment>